<feature type="binding site" description="axial binding residue" evidence="12">
    <location>
        <position position="493"/>
    </location>
    <ligand>
        <name>heme</name>
        <dbReference type="ChEBI" id="CHEBI:30413"/>
    </ligand>
    <ligandPart>
        <name>Fe</name>
        <dbReference type="ChEBI" id="CHEBI:18248"/>
    </ligandPart>
</feature>
<dbReference type="GO" id="GO:0004497">
    <property type="term" value="F:monooxygenase activity"/>
    <property type="evidence" value="ECO:0007669"/>
    <property type="project" value="UniProtKB-KW"/>
</dbReference>
<dbReference type="GO" id="GO:0020037">
    <property type="term" value="F:heme binding"/>
    <property type="evidence" value="ECO:0007669"/>
    <property type="project" value="InterPro"/>
</dbReference>
<keyword evidence="4 12" id="KW-0349">Heme</keyword>
<dbReference type="PRINTS" id="PR00465">
    <property type="entry name" value="EP450IV"/>
</dbReference>
<proteinExistence type="inferred from homology"/>
<evidence type="ECO:0000313" key="15">
    <source>
        <dbReference type="EMBL" id="KAK4206223.1"/>
    </source>
</evidence>
<dbReference type="GO" id="GO:0016020">
    <property type="term" value="C:membrane"/>
    <property type="evidence" value="ECO:0007669"/>
    <property type="project" value="UniProtKB-SubCell"/>
</dbReference>
<dbReference type="EMBL" id="MU858468">
    <property type="protein sequence ID" value="KAK4206223.1"/>
    <property type="molecule type" value="Genomic_DNA"/>
</dbReference>
<feature type="transmembrane region" description="Helical" evidence="14">
    <location>
        <begin position="12"/>
        <end position="32"/>
    </location>
</feature>
<keyword evidence="11 14" id="KW-0472">Membrane</keyword>
<organism evidence="15 16">
    <name type="scientific">Rhypophila decipiens</name>
    <dbReference type="NCBI Taxonomy" id="261697"/>
    <lineage>
        <taxon>Eukaryota</taxon>
        <taxon>Fungi</taxon>
        <taxon>Dikarya</taxon>
        <taxon>Ascomycota</taxon>
        <taxon>Pezizomycotina</taxon>
        <taxon>Sordariomycetes</taxon>
        <taxon>Sordariomycetidae</taxon>
        <taxon>Sordariales</taxon>
        <taxon>Naviculisporaceae</taxon>
        <taxon>Rhypophila</taxon>
    </lineage>
</organism>
<dbReference type="PANTHER" id="PTHR46206:SF5">
    <property type="entry name" value="P450, PUTATIVE (EUROFUNG)-RELATED"/>
    <property type="match status" value="1"/>
</dbReference>
<dbReference type="CDD" id="cd11041">
    <property type="entry name" value="CYP503A1-like"/>
    <property type="match status" value="1"/>
</dbReference>
<dbReference type="SUPFAM" id="SSF48264">
    <property type="entry name" value="Cytochrome P450"/>
    <property type="match status" value="1"/>
</dbReference>
<dbReference type="GO" id="GO:0005506">
    <property type="term" value="F:iron ion binding"/>
    <property type="evidence" value="ECO:0007669"/>
    <property type="project" value="InterPro"/>
</dbReference>
<comment type="similarity">
    <text evidence="3 13">Belongs to the cytochrome P450 family.</text>
</comment>
<evidence type="ECO:0000256" key="3">
    <source>
        <dbReference type="ARBA" id="ARBA00010617"/>
    </source>
</evidence>
<reference evidence="15" key="1">
    <citation type="journal article" date="2023" name="Mol. Phylogenet. Evol.">
        <title>Genome-scale phylogeny and comparative genomics of the fungal order Sordariales.</title>
        <authorList>
            <person name="Hensen N."/>
            <person name="Bonometti L."/>
            <person name="Westerberg I."/>
            <person name="Brannstrom I.O."/>
            <person name="Guillou S."/>
            <person name="Cros-Aarteil S."/>
            <person name="Calhoun S."/>
            <person name="Haridas S."/>
            <person name="Kuo A."/>
            <person name="Mondo S."/>
            <person name="Pangilinan J."/>
            <person name="Riley R."/>
            <person name="LaButti K."/>
            <person name="Andreopoulos B."/>
            <person name="Lipzen A."/>
            <person name="Chen C."/>
            <person name="Yan M."/>
            <person name="Daum C."/>
            <person name="Ng V."/>
            <person name="Clum A."/>
            <person name="Steindorff A."/>
            <person name="Ohm R.A."/>
            <person name="Martin F."/>
            <person name="Silar P."/>
            <person name="Natvig D.O."/>
            <person name="Lalanne C."/>
            <person name="Gautier V."/>
            <person name="Ament-Velasquez S.L."/>
            <person name="Kruys A."/>
            <person name="Hutchinson M.I."/>
            <person name="Powell A.J."/>
            <person name="Barry K."/>
            <person name="Miller A.N."/>
            <person name="Grigoriev I.V."/>
            <person name="Debuchy R."/>
            <person name="Gladieux P."/>
            <person name="Hiltunen Thoren M."/>
            <person name="Johannesson H."/>
        </authorList>
    </citation>
    <scope>NUCLEOTIDE SEQUENCE</scope>
    <source>
        <strain evidence="15">PSN293</strain>
    </source>
</reference>
<evidence type="ECO:0000256" key="10">
    <source>
        <dbReference type="ARBA" id="ARBA00023033"/>
    </source>
</evidence>
<keyword evidence="9 12" id="KW-0408">Iron</keyword>
<dbReference type="AlphaFoldDB" id="A0AAN6XSP3"/>
<keyword evidence="10 13" id="KW-0503">Monooxygenase</keyword>
<dbReference type="GO" id="GO:0016705">
    <property type="term" value="F:oxidoreductase activity, acting on paired donors, with incorporation or reduction of molecular oxygen"/>
    <property type="evidence" value="ECO:0007669"/>
    <property type="project" value="InterPro"/>
</dbReference>
<comment type="subcellular location">
    <subcellularLocation>
        <location evidence="2">Membrane</location>
    </subcellularLocation>
</comment>
<dbReference type="Gene3D" id="1.10.630.10">
    <property type="entry name" value="Cytochrome P450"/>
    <property type="match status" value="1"/>
</dbReference>
<comment type="caution">
    <text evidence="15">The sequence shown here is derived from an EMBL/GenBank/DDBJ whole genome shotgun (WGS) entry which is preliminary data.</text>
</comment>
<comment type="cofactor">
    <cofactor evidence="1 12">
        <name>heme</name>
        <dbReference type="ChEBI" id="CHEBI:30413"/>
    </cofactor>
</comment>
<accession>A0AAN6XSP3</accession>
<keyword evidence="8 13" id="KW-0560">Oxidoreductase</keyword>
<evidence type="ECO:0000256" key="6">
    <source>
        <dbReference type="ARBA" id="ARBA00022723"/>
    </source>
</evidence>
<dbReference type="PANTHER" id="PTHR46206">
    <property type="entry name" value="CYTOCHROME P450"/>
    <property type="match status" value="1"/>
</dbReference>
<protein>
    <submittedName>
        <fullName evidence="15">Cytochrome P450</fullName>
    </submittedName>
</protein>
<evidence type="ECO:0000256" key="8">
    <source>
        <dbReference type="ARBA" id="ARBA00023002"/>
    </source>
</evidence>
<reference evidence="15" key="2">
    <citation type="submission" date="2023-05" db="EMBL/GenBank/DDBJ databases">
        <authorList>
            <consortium name="Lawrence Berkeley National Laboratory"/>
            <person name="Steindorff A."/>
            <person name="Hensen N."/>
            <person name="Bonometti L."/>
            <person name="Westerberg I."/>
            <person name="Brannstrom I.O."/>
            <person name="Guillou S."/>
            <person name="Cros-Aarteil S."/>
            <person name="Calhoun S."/>
            <person name="Haridas S."/>
            <person name="Kuo A."/>
            <person name="Mondo S."/>
            <person name="Pangilinan J."/>
            <person name="Riley R."/>
            <person name="Labutti K."/>
            <person name="Andreopoulos B."/>
            <person name="Lipzen A."/>
            <person name="Chen C."/>
            <person name="Yanf M."/>
            <person name="Daum C."/>
            <person name="Ng V."/>
            <person name="Clum A."/>
            <person name="Ohm R."/>
            <person name="Martin F."/>
            <person name="Silar P."/>
            <person name="Natvig D."/>
            <person name="Lalanne C."/>
            <person name="Gautier V."/>
            <person name="Ament-Velasquez S.L."/>
            <person name="Kruys A."/>
            <person name="Hutchinson M.I."/>
            <person name="Powell A.J."/>
            <person name="Barry K."/>
            <person name="Miller A.N."/>
            <person name="Grigoriev I.V."/>
            <person name="Debuchy R."/>
            <person name="Gladieux P."/>
            <person name="Thoren M.H."/>
            <person name="Johannesson H."/>
        </authorList>
    </citation>
    <scope>NUCLEOTIDE SEQUENCE</scope>
    <source>
        <strain evidence="15">PSN293</strain>
    </source>
</reference>
<sequence>MLDQIPQWSEILQTTLLLLVGILGLSVSFVFLTRRSAPFPRVGKPWLLSLLSGPWAMSFTMEKHLQTGYDRVIKKTSKPFLMRWWGLDYIFLPPKYLGDLNRSLRRTDAHGLSFFESLNEAFSLDASVGDLYSSNLMIDVVKFGLNPRLAKIAPLLESEATYAFTKEIGTPEDWTPFPAAQLLNNIVLRTTSRILIGPELCRDDNFLKSFQDFGISIFNNGLLCSILPPLPGFLRRPLRRLFTPLFHKRSLDRAIQLVQPTVQARFDKDKFHPSTSPSLSSDPELELEDAIEWTLSLTKSIHPAEQNPERITLTLLLNLWASNAGPAETLTNMIFQILYDPVYLPALRSEAEESFRVNGSYTDNALSLHDMPLLDSFIREINRLYPTDSVTCMRTVTNNNNGFELHDGLRLPVGSRMAVPSRAIQTDVDNYADPLRFDGFRFARMRKSKRPQRGSSGGFDKKDIKLLLEEAKKYSATALSETYLPFGFGRHACPGRWYAILMIKIIFTKLILEYDLKWDLNEGVIQKVRPASLSLNGMFLPNQKQQVWLRRRNSSMKSSN</sequence>
<keyword evidence="16" id="KW-1185">Reference proteome</keyword>
<dbReference type="PROSITE" id="PS00086">
    <property type="entry name" value="CYTOCHROME_P450"/>
    <property type="match status" value="1"/>
</dbReference>
<evidence type="ECO:0000256" key="7">
    <source>
        <dbReference type="ARBA" id="ARBA00022989"/>
    </source>
</evidence>
<dbReference type="InterPro" id="IPR002403">
    <property type="entry name" value="Cyt_P450_E_grp-IV"/>
</dbReference>
<gene>
    <name evidence="15" type="ORF">QBC37DRAFT_301217</name>
</gene>
<evidence type="ECO:0000313" key="16">
    <source>
        <dbReference type="Proteomes" id="UP001301769"/>
    </source>
</evidence>
<dbReference type="InterPro" id="IPR036396">
    <property type="entry name" value="Cyt_P450_sf"/>
</dbReference>
<evidence type="ECO:0000256" key="4">
    <source>
        <dbReference type="ARBA" id="ARBA00022617"/>
    </source>
</evidence>
<evidence type="ECO:0000256" key="12">
    <source>
        <dbReference type="PIRSR" id="PIRSR602403-1"/>
    </source>
</evidence>
<evidence type="ECO:0000256" key="2">
    <source>
        <dbReference type="ARBA" id="ARBA00004370"/>
    </source>
</evidence>
<keyword evidence="5 14" id="KW-0812">Transmembrane</keyword>
<evidence type="ECO:0000256" key="9">
    <source>
        <dbReference type="ARBA" id="ARBA00023004"/>
    </source>
</evidence>
<dbReference type="InterPro" id="IPR017972">
    <property type="entry name" value="Cyt_P450_CS"/>
</dbReference>
<dbReference type="InterPro" id="IPR001128">
    <property type="entry name" value="Cyt_P450"/>
</dbReference>
<evidence type="ECO:0000256" key="14">
    <source>
        <dbReference type="SAM" id="Phobius"/>
    </source>
</evidence>
<evidence type="ECO:0000256" key="1">
    <source>
        <dbReference type="ARBA" id="ARBA00001971"/>
    </source>
</evidence>
<name>A0AAN6XSP3_9PEZI</name>
<evidence type="ECO:0000256" key="13">
    <source>
        <dbReference type="RuleBase" id="RU000461"/>
    </source>
</evidence>
<keyword evidence="7 14" id="KW-1133">Transmembrane helix</keyword>
<dbReference type="Proteomes" id="UP001301769">
    <property type="component" value="Unassembled WGS sequence"/>
</dbReference>
<evidence type="ECO:0000256" key="11">
    <source>
        <dbReference type="ARBA" id="ARBA00023136"/>
    </source>
</evidence>
<dbReference type="Pfam" id="PF00067">
    <property type="entry name" value="p450"/>
    <property type="match status" value="1"/>
</dbReference>
<evidence type="ECO:0000256" key="5">
    <source>
        <dbReference type="ARBA" id="ARBA00022692"/>
    </source>
</evidence>
<keyword evidence="6 12" id="KW-0479">Metal-binding</keyword>